<accession>A0A1Q9YMV4</accession>
<feature type="domain" description="Polyphosphate kinase-2-related" evidence="2">
    <location>
        <begin position="29"/>
        <end position="264"/>
    </location>
</feature>
<name>A0A1Q9YMV4_9FIRM</name>
<comment type="caution">
    <text evidence="3">The sequence shown here is derived from an EMBL/GenBank/DDBJ whole genome shotgun (WGS) entry which is preliminary data.</text>
</comment>
<organism evidence="3 4">
    <name type="scientific">Faecalibaculum rodentium</name>
    <dbReference type="NCBI Taxonomy" id="1702221"/>
    <lineage>
        <taxon>Bacteria</taxon>
        <taxon>Bacillati</taxon>
        <taxon>Bacillota</taxon>
        <taxon>Erysipelotrichia</taxon>
        <taxon>Erysipelotrichales</taxon>
        <taxon>Erysipelotrichaceae</taxon>
        <taxon>Faecalibaculum</taxon>
    </lineage>
</organism>
<evidence type="ECO:0000313" key="4">
    <source>
        <dbReference type="Proteomes" id="UP000186758"/>
    </source>
</evidence>
<dbReference type="AlphaFoldDB" id="A0A1Q9YMV4"/>
<feature type="compositionally biased region" description="Low complexity" evidence="1">
    <location>
        <begin position="371"/>
        <end position="382"/>
    </location>
</feature>
<gene>
    <name evidence="3" type="ORF">BO223_01610</name>
</gene>
<sequence>MLKKYTFDGSRKLDLGAMNTGAKEDKVVKEEIVQKTTVNQLAIQALQDKLYADQKEGLIILIQARDAAGKDSTIKHVMSGINPQGVDVYSFKQPTSDELAHDFLWRVNRHIPRRGKIAIYNRSYYEDVLVVQVRNLHQTYMMPKWIVADPKFFQKRYKQIRHYEKYLHQNGYRVVKIFLNVSKKTQKERFLERIEDPDKNWKFSESDLKERKLWDQYTQAYEDAINATASKTSPWYVIPADKKWYTRYLVSQIVRKAMEEMDPQYPAMPPEQKERLAEYKAQLEEEDGPKDRKKSGKDAKPEAVNALAQTEKGTGPTEETVDPADQATGRQESAPAPDLHEPTEHKPELQVESGRPVVQDHDTLTPPETEAVVPAATHPVAALSLPDATAVQEQAARQETTIEKPTAKKPAASGRRRGHSRHRKHKGRPAAAQNPETGQAAETKKHHFPKKHHGKHSTGQKKQNKSGQSGEAAKD</sequence>
<feature type="region of interest" description="Disordered" evidence="1">
    <location>
        <begin position="283"/>
        <end position="475"/>
    </location>
</feature>
<evidence type="ECO:0000256" key="1">
    <source>
        <dbReference type="SAM" id="MobiDB-lite"/>
    </source>
</evidence>
<feature type="compositionally biased region" description="Basic and acidic residues" evidence="1">
    <location>
        <begin position="338"/>
        <end position="349"/>
    </location>
</feature>
<dbReference type="InterPro" id="IPR027417">
    <property type="entry name" value="P-loop_NTPase"/>
</dbReference>
<evidence type="ECO:0000259" key="2">
    <source>
        <dbReference type="Pfam" id="PF03976"/>
    </source>
</evidence>
<dbReference type="RefSeq" id="WP_075884683.1">
    <property type="nucleotide sequence ID" value="NZ_MPJZ01000018.1"/>
</dbReference>
<dbReference type="Pfam" id="PF03976">
    <property type="entry name" value="PPK2"/>
    <property type="match status" value="1"/>
</dbReference>
<dbReference type="Gene3D" id="3.40.50.300">
    <property type="entry name" value="P-loop containing nucleotide triphosphate hydrolases"/>
    <property type="match status" value="1"/>
</dbReference>
<dbReference type="InterPro" id="IPR022488">
    <property type="entry name" value="PPK2-related"/>
</dbReference>
<dbReference type="SUPFAM" id="SSF52540">
    <property type="entry name" value="P-loop containing nucleoside triphosphate hydrolases"/>
    <property type="match status" value="1"/>
</dbReference>
<feature type="compositionally biased region" description="Basic residues" evidence="1">
    <location>
        <begin position="444"/>
        <end position="464"/>
    </location>
</feature>
<dbReference type="NCBIfam" id="TIGR03709">
    <property type="entry name" value="PPK2_rel_1"/>
    <property type="match status" value="1"/>
</dbReference>
<dbReference type="PANTHER" id="PTHR34383:SF3">
    <property type="entry name" value="POLYPHOSPHATE:AMP PHOSPHOTRANSFERASE"/>
    <property type="match status" value="1"/>
</dbReference>
<dbReference type="Proteomes" id="UP000186758">
    <property type="component" value="Unassembled WGS sequence"/>
</dbReference>
<evidence type="ECO:0000313" key="3">
    <source>
        <dbReference type="EMBL" id="OLU46822.1"/>
    </source>
</evidence>
<dbReference type="EMBL" id="MPJZ01000018">
    <property type="protein sequence ID" value="OLU46822.1"/>
    <property type="molecule type" value="Genomic_DNA"/>
</dbReference>
<reference evidence="3 4" key="1">
    <citation type="submission" date="2016-11" db="EMBL/GenBank/DDBJ databases">
        <title>Description of two novel members of the family Erysipelotrichaceae: Ileibacterium lipovorans gen. nov., sp. nov. and Dubosiella newyorkensis, gen. nov., sp. nov.</title>
        <authorList>
            <person name="Cox L.M."/>
            <person name="Sohn J."/>
            <person name="Tyrrell K.L."/>
            <person name="Citron D.M."/>
            <person name="Lawson P.A."/>
            <person name="Patel N.B."/>
            <person name="Iizumi T."/>
            <person name="Perez-Perez G.I."/>
            <person name="Goldstein E.J."/>
            <person name="Blaser M.J."/>
        </authorList>
    </citation>
    <scope>NUCLEOTIDE SEQUENCE [LARGE SCALE GENOMIC DNA]</scope>
    <source>
        <strain evidence="3 4">NYU-BL-K8</strain>
    </source>
</reference>
<feature type="compositionally biased region" description="Basic residues" evidence="1">
    <location>
        <begin position="414"/>
        <end position="428"/>
    </location>
</feature>
<protein>
    <recommendedName>
        <fullName evidence="2">Polyphosphate kinase-2-related domain-containing protein</fullName>
    </recommendedName>
</protein>
<dbReference type="GO" id="GO:0016776">
    <property type="term" value="F:phosphotransferase activity, phosphate group as acceptor"/>
    <property type="evidence" value="ECO:0007669"/>
    <property type="project" value="InterPro"/>
</dbReference>
<dbReference type="InterPro" id="IPR022300">
    <property type="entry name" value="PPK2-rel_1"/>
</dbReference>
<proteinExistence type="predicted"/>
<dbReference type="GO" id="GO:0006797">
    <property type="term" value="P:polyphosphate metabolic process"/>
    <property type="evidence" value="ECO:0007669"/>
    <property type="project" value="InterPro"/>
</dbReference>
<dbReference type="PANTHER" id="PTHR34383">
    <property type="entry name" value="POLYPHOSPHATE:AMP PHOSPHOTRANSFERASE-RELATED"/>
    <property type="match status" value="1"/>
</dbReference>